<sequence>MKRAIILAAGGSTRLGHPKQLIRWGDGNLLTHVIQTIGAAGVEQIDVVVGAHKEAIIASVNTDEYPLVRWLHNADWRDGQSTSLRLAIRELQSQWNEDDAILIALCDQPAIETEHYAALIDTVISGDFASSATQYPSGAGVPVCFSAAILRLLELHGDQGAKNWLRSQPRGTVHLLQCPEAACDIDSPQDEIKLRRRSLRSG</sequence>
<gene>
    <name evidence="2" type="ORF">GCM10023156_39360</name>
</gene>
<dbReference type="Gene3D" id="3.90.550.10">
    <property type="entry name" value="Spore Coat Polysaccharide Biosynthesis Protein SpsA, Chain A"/>
    <property type="match status" value="1"/>
</dbReference>
<dbReference type="PANTHER" id="PTHR43777">
    <property type="entry name" value="MOLYBDENUM COFACTOR CYTIDYLYLTRANSFERASE"/>
    <property type="match status" value="1"/>
</dbReference>
<dbReference type="SUPFAM" id="SSF53448">
    <property type="entry name" value="Nucleotide-diphospho-sugar transferases"/>
    <property type="match status" value="1"/>
</dbReference>
<evidence type="ECO:0000259" key="1">
    <source>
        <dbReference type="Pfam" id="PF12804"/>
    </source>
</evidence>
<protein>
    <submittedName>
        <fullName evidence="2">Nucleotidyltransferase family protein</fullName>
    </submittedName>
</protein>
<dbReference type="InterPro" id="IPR025877">
    <property type="entry name" value="MobA-like_NTP_Trfase"/>
</dbReference>
<dbReference type="InterPro" id="IPR029044">
    <property type="entry name" value="Nucleotide-diphossugar_trans"/>
</dbReference>
<organism evidence="2 3">
    <name type="scientific">Novipirellula rosea</name>
    <dbReference type="NCBI Taxonomy" id="1031540"/>
    <lineage>
        <taxon>Bacteria</taxon>
        <taxon>Pseudomonadati</taxon>
        <taxon>Planctomycetota</taxon>
        <taxon>Planctomycetia</taxon>
        <taxon>Pirellulales</taxon>
        <taxon>Pirellulaceae</taxon>
        <taxon>Novipirellula</taxon>
    </lineage>
</organism>
<comment type="caution">
    <text evidence="2">The sequence shown here is derived from an EMBL/GenBank/DDBJ whole genome shotgun (WGS) entry which is preliminary data.</text>
</comment>
<dbReference type="CDD" id="cd04182">
    <property type="entry name" value="GT_2_like_f"/>
    <property type="match status" value="1"/>
</dbReference>
<dbReference type="PANTHER" id="PTHR43777:SF1">
    <property type="entry name" value="MOLYBDENUM COFACTOR CYTIDYLYLTRANSFERASE"/>
    <property type="match status" value="1"/>
</dbReference>
<evidence type="ECO:0000313" key="2">
    <source>
        <dbReference type="EMBL" id="GAA4459584.1"/>
    </source>
</evidence>
<keyword evidence="3" id="KW-1185">Reference proteome</keyword>
<dbReference type="EMBL" id="BAABGA010000048">
    <property type="protein sequence ID" value="GAA4459584.1"/>
    <property type="molecule type" value="Genomic_DNA"/>
</dbReference>
<accession>A0ABP8N1B6</accession>
<dbReference type="Pfam" id="PF12804">
    <property type="entry name" value="NTP_transf_3"/>
    <property type="match status" value="1"/>
</dbReference>
<proteinExistence type="predicted"/>
<evidence type="ECO:0000313" key="3">
    <source>
        <dbReference type="Proteomes" id="UP001500840"/>
    </source>
</evidence>
<feature type="domain" description="MobA-like NTP transferase" evidence="1">
    <location>
        <begin position="4"/>
        <end position="168"/>
    </location>
</feature>
<dbReference type="RefSeq" id="WP_345324775.1">
    <property type="nucleotide sequence ID" value="NZ_BAABGA010000048.1"/>
</dbReference>
<reference evidence="3" key="1">
    <citation type="journal article" date="2019" name="Int. J. Syst. Evol. Microbiol.">
        <title>The Global Catalogue of Microorganisms (GCM) 10K type strain sequencing project: providing services to taxonomists for standard genome sequencing and annotation.</title>
        <authorList>
            <consortium name="The Broad Institute Genomics Platform"/>
            <consortium name="The Broad Institute Genome Sequencing Center for Infectious Disease"/>
            <person name="Wu L."/>
            <person name="Ma J."/>
        </authorList>
    </citation>
    <scope>NUCLEOTIDE SEQUENCE [LARGE SCALE GENOMIC DNA]</scope>
    <source>
        <strain evidence="3">JCM 17759</strain>
    </source>
</reference>
<name>A0ABP8N1B6_9BACT</name>
<dbReference type="Proteomes" id="UP001500840">
    <property type="component" value="Unassembled WGS sequence"/>
</dbReference>